<dbReference type="Gene3D" id="2.60.40.10">
    <property type="entry name" value="Immunoglobulins"/>
    <property type="match status" value="1"/>
</dbReference>
<reference evidence="2 3" key="1">
    <citation type="submission" date="2019-08" db="EMBL/GenBank/DDBJ databases">
        <authorList>
            <person name="Peeters C."/>
        </authorList>
    </citation>
    <scope>NUCLEOTIDE SEQUENCE [LARGE SCALE GENOMIC DNA]</scope>
    <source>
        <strain evidence="2 3">LMG 31011</strain>
    </source>
</reference>
<sequence>MASVLRTDITKAVTRTSEGELEIFGSGFKNATKVHFIDPAGKTFSAVSFNVVSDQIVTCVCPVFSESGLAKVFVTVNGADSTFTAAPPPSASATGRSVDSSDSFSGSRFVNSFLEKNYTNEFEVLPPGFLPGGGSVCVSS</sequence>
<dbReference type="Proteomes" id="UP000366819">
    <property type="component" value="Unassembled WGS sequence"/>
</dbReference>
<dbReference type="InterPro" id="IPR014756">
    <property type="entry name" value="Ig_E-set"/>
</dbReference>
<dbReference type="SUPFAM" id="SSF81296">
    <property type="entry name" value="E set domains"/>
    <property type="match status" value="1"/>
</dbReference>
<protein>
    <recommendedName>
        <fullName evidence="4">IPT/TIG domain-containing protein</fullName>
    </recommendedName>
</protein>
<dbReference type="InterPro" id="IPR013783">
    <property type="entry name" value="Ig-like_fold"/>
</dbReference>
<name>A0A5E4W2N8_9BURK</name>
<keyword evidence="3" id="KW-1185">Reference proteome</keyword>
<evidence type="ECO:0000313" key="3">
    <source>
        <dbReference type="Proteomes" id="UP000366819"/>
    </source>
</evidence>
<accession>A0A5E4W2N8</accession>
<dbReference type="AlphaFoldDB" id="A0A5E4W2N8"/>
<evidence type="ECO:0000256" key="1">
    <source>
        <dbReference type="SAM" id="MobiDB-lite"/>
    </source>
</evidence>
<organism evidence="2 3">
    <name type="scientific">Pandoraea aquatica</name>
    <dbReference type="NCBI Taxonomy" id="2508290"/>
    <lineage>
        <taxon>Bacteria</taxon>
        <taxon>Pseudomonadati</taxon>
        <taxon>Pseudomonadota</taxon>
        <taxon>Betaproteobacteria</taxon>
        <taxon>Burkholderiales</taxon>
        <taxon>Burkholderiaceae</taxon>
        <taxon>Pandoraea</taxon>
    </lineage>
</organism>
<gene>
    <name evidence="2" type="ORF">PAQ31011_03047</name>
</gene>
<dbReference type="RefSeq" id="WP_150576603.1">
    <property type="nucleotide sequence ID" value="NZ_CABPSN010000004.1"/>
</dbReference>
<feature type="region of interest" description="Disordered" evidence="1">
    <location>
        <begin position="85"/>
        <end position="104"/>
    </location>
</feature>
<evidence type="ECO:0008006" key="4">
    <source>
        <dbReference type="Google" id="ProtNLM"/>
    </source>
</evidence>
<dbReference type="EMBL" id="CABPSN010000004">
    <property type="protein sequence ID" value="VVE18962.1"/>
    <property type="molecule type" value="Genomic_DNA"/>
</dbReference>
<proteinExistence type="predicted"/>
<evidence type="ECO:0000313" key="2">
    <source>
        <dbReference type="EMBL" id="VVE18962.1"/>
    </source>
</evidence>